<dbReference type="KEGG" id="bda:FSZ17_01420"/>
<dbReference type="Proteomes" id="UP000321555">
    <property type="component" value="Chromosome"/>
</dbReference>
<dbReference type="SUPFAM" id="SSF55729">
    <property type="entry name" value="Acyl-CoA N-acyltransferases (Nat)"/>
    <property type="match status" value="1"/>
</dbReference>
<reference evidence="2" key="1">
    <citation type="submission" date="2019-08" db="EMBL/GenBank/DDBJ databases">
        <authorList>
            <person name="Zheng X."/>
        </authorList>
    </citation>
    <scope>NUCLEOTIDE SEQUENCE [LARGE SCALE GENOMIC DNA]</scope>
    <source>
        <strain evidence="2">FJAT-25496</strain>
    </source>
</reference>
<evidence type="ECO:0000313" key="1">
    <source>
        <dbReference type="EMBL" id="QED46072.1"/>
    </source>
</evidence>
<name>A0A5B8YZE6_CYTDA</name>
<keyword evidence="1" id="KW-0808">Transferase</keyword>
<proteinExistence type="predicted"/>
<dbReference type="RefSeq" id="WP_057776144.1">
    <property type="nucleotide sequence ID" value="NZ_CP042593.1"/>
</dbReference>
<gene>
    <name evidence="1" type="ORF">FSZ17_01420</name>
</gene>
<accession>A0A5B8YZE6</accession>
<dbReference type="InterPro" id="IPR016181">
    <property type="entry name" value="Acyl_CoA_acyltransferase"/>
</dbReference>
<dbReference type="OrthoDB" id="511027at2"/>
<evidence type="ECO:0000313" key="2">
    <source>
        <dbReference type="Proteomes" id="UP000321555"/>
    </source>
</evidence>
<dbReference type="Gene3D" id="3.40.630.30">
    <property type="match status" value="1"/>
</dbReference>
<dbReference type="GO" id="GO:0016740">
    <property type="term" value="F:transferase activity"/>
    <property type="evidence" value="ECO:0007669"/>
    <property type="project" value="UniProtKB-KW"/>
</dbReference>
<organism evidence="1 2">
    <name type="scientific">Cytobacillus dafuensis</name>
    <name type="common">Bacillus dafuensis</name>
    <dbReference type="NCBI Taxonomy" id="1742359"/>
    <lineage>
        <taxon>Bacteria</taxon>
        <taxon>Bacillati</taxon>
        <taxon>Bacillota</taxon>
        <taxon>Bacilli</taxon>
        <taxon>Bacillales</taxon>
        <taxon>Bacillaceae</taxon>
        <taxon>Cytobacillus</taxon>
    </lineage>
</organism>
<dbReference type="CDD" id="cd04301">
    <property type="entry name" value="NAT_SF"/>
    <property type="match status" value="1"/>
</dbReference>
<dbReference type="AlphaFoldDB" id="A0A5B8YZE6"/>
<sequence length="237" mass="27221">MERLLEQLKKAGVHIMKNDFDILLENFNDELNNSSEIDVLINGLISNITRSEHKKILLECPMTLLNNLSNTKEKMKIVGERVIFTKDFSERLAISVPPYEVWSITEPRAISFLSEVMGVDKTEKFLMSMRSELPTQVNKMFTVYVIDNDPIGVVFPHIEPETDQEGRIFWIGIHPKFLGKGFGKDLHLIGLYRLHHEFKAKSYLGATKIENLSMRKIMSANGCHQHKNSVISLEYSL</sequence>
<dbReference type="EMBL" id="CP042593">
    <property type="protein sequence ID" value="QED46072.1"/>
    <property type="molecule type" value="Genomic_DNA"/>
</dbReference>
<protein>
    <submittedName>
        <fullName evidence="1">GNAT family N-acetyltransferase</fullName>
    </submittedName>
</protein>
<dbReference type="STRING" id="1742359.GCA_001439625_01097"/>
<keyword evidence="2" id="KW-1185">Reference proteome</keyword>